<accession>A0A0N4ZFK6</accession>
<dbReference type="Gene3D" id="2.130.10.30">
    <property type="entry name" value="Regulator of chromosome condensation 1/beta-lactamase-inhibitor protein II"/>
    <property type="match status" value="1"/>
</dbReference>
<organism evidence="1 2">
    <name type="scientific">Parastrongyloides trichosuri</name>
    <name type="common">Possum-specific nematode worm</name>
    <dbReference type="NCBI Taxonomy" id="131310"/>
    <lineage>
        <taxon>Eukaryota</taxon>
        <taxon>Metazoa</taxon>
        <taxon>Ecdysozoa</taxon>
        <taxon>Nematoda</taxon>
        <taxon>Chromadorea</taxon>
        <taxon>Rhabditida</taxon>
        <taxon>Tylenchina</taxon>
        <taxon>Panagrolaimomorpha</taxon>
        <taxon>Strongyloidoidea</taxon>
        <taxon>Strongyloididae</taxon>
        <taxon>Parastrongyloides</taxon>
    </lineage>
</organism>
<evidence type="ECO:0000313" key="2">
    <source>
        <dbReference type="WBParaSite" id="PTRK_0000653600.1"/>
    </source>
</evidence>
<sequence length="267" mass="31193">MYQFTNFVDNCRVRFHKESGNIIIQFEDCNEAYCYSFPNFKDKQPNIVSFSEEYVSLIYEYSDKTNIIFFNIGMITKEKIFKFIEISSNLIKDIGDTLGFPVHMRIPRNKINSYESLAEVFPNQKAKSIFNRTYYLNSEGRLFYFKYQPIFTFQELTVPIKVQFLVSGCEFIVAVGKFNDRIYFYSHGSGQHGCLGVDKKNSDKIEEVFNIPSSTFDRIECTDFGVKIFLNGINSIFVWGWNKDFQLSTSLDENVVLYTPTEIDIDD</sequence>
<evidence type="ECO:0000313" key="1">
    <source>
        <dbReference type="Proteomes" id="UP000038045"/>
    </source>
</evidence>
<proteinExistence type="predicted"/>
<dbReference type="Proteomes" id="UP000038045">
    <property type="component" value="Unplaced"/>
</dbReference>
<protein>
    <submittedName>
        <fullName evidence="2">Regulator of chromosome condensation domain-containing protein</fullName>
    </submittedName>
</protein>
<dbReference type="InterPro" id="IPR009091">
    <property type="entry name" value="RCC1/BLIP-II"/>
</dbReference>
<dbReference type="WBParaSite" id="PTRK_0000653600.1">
    <property type="protein sequence ID" value="PTRK_0000653600.1"/>
    <property type="gene ID" value="PTRK_0000653600"/>
</dbReference>
<keyword evidence="1" id="KW-1185">Reference proteome</keyword>
<dbReference type="AlphaFoldDB" id="A0A0N4ZFK6"/>
<name>A0A0N4ZFK6_PARTI</name>
<dbReference type="SUPFAM" id="SSF50985">
    <property type="entry name" value="RCC1/BLIP-II"/>
    <property type="match status" value="1"/>
</dbReference>
<reference evidence="2" key="1">
    <citation type="submission" date="2017-02" db="UniProtKB">
        <authorList>
            <consortium name="WormBaseParasite"/>
        </authorList>
    </citation>
    <scope>IDENTIFICATION</scope>
</reference>